<gene>
    <name evidence="1" type="ORF">RIF29_48451</name>
</gene>
<organism evidence="1 2">
    <name type="scientific">Crotalaria pallida</name>
    <name type="common">Smooth rattlebox</name>
    <name type="synonym">Crotalaria striata</name>
    <dbReference type="NCBI Taxonomy" id="3830"/>
    <lineage>
        <taxon>Eukaryota</taxon>
        <taxon>Viridiplantae</taxon>
        <taxon>Streptophyta</taxon>
        <taxon>Embryophyta</taxon>
        <taxon>Tracheophyta</taxon>
        <taxon>Spermatophyta</taxon>
        <taxon>Magnoliopsida</taxon>
        <taxon>eudicotyledons</taxon>
        <taxon>Gunneridae</taxon>
        <taxon>Pentapetalae</taxon>
        <taxon>rosids</taxon>
        <taxon>fabids</taxon>
        <taxon>Fabales</taxon>
        <taxon>Fabaceae</taxon>
        <taxon>Papilionoideae</taxon>
        <taxon>50 kb inversion clade</taxon>
        <taxon>genistoids sensu lato</taxon>
        <taxon>core genistoids</taxon>
        <taxon>Crotalarieae</taxon>
        <taxon>Crotalaria</taxon>
    </lineage>
</organism>
<dbReference type="Proteomes" id="UP001372338">
    <property type="component" value="Unassembled WGS sequence"/>
</dbReference>
<sequence length="121" mass="13178">MFPRNGDEESEYAEKINTRIAPLHAELDRCPVRLVEVEDELGSLSVDDLVASARDQESRLALGRVPWLPFSVQFLIPISRAREGTTGIEVTGSGAGLCLGWGIGQETIKKQPVRSGRSTTA</sequence>
<protein>
    <submittedName>
        <fullName evidence="1">Uncharacterized protein</fullName>
    </submittedName>
</protein>
<accession>A0AAN9DRQ3</accession>
<evidence type="ECO:0000313" key="1">
    <source>
        <dbReference type="EMBL" id="KAK7231141.1"/>
    </source>
</evidence>
<proteinExistence type="predicted"/>
<keyword evidence="2" id="KW-1185">Reference proteome</keyword>
<dbReference type="EMBL" id="JAYWIO010000158">
    <property type="protein sequence ID" value="KAK7231141.1"/>
    <property type="molecule type" value="Genomic_DNA"/>
</dbReference>
<evidence type="ECO:0000313" key="2">
    <source>
        <dbReference type="Proteomes" id="UP001372338"/>
    </source>
</evidence>
<name>A0AAN9DRQ3_CROPI</name>
<dbReference type="AlphaFoldDB" id="A0AAN9DRQ3"/>
<comment type="caution">
    <text evidence="1">The sequence shown here is derived from an EMBL/GenBank/DDBJ whole genome shotgun (WGS) entry which is preliminary data.</text>
</comment>
<reference evidence="1 2" key="1">
    <citation type="submission" date="2024-01" db="EMBL/GenBank/DDBJ databases">
        <title>The genomes of 5 underutilized Papilionoideae crops provide insights into root nodulation and disease resistanc.</title>
        <authorList>
            <person name="Yuan L."/>
        </authorList>
    </citation>
    <scope>NUCLEOTIDE SEQUENCE [LARGE SCALE GENOMIC DNA]</scope>
    <source>
        <strain evidence="1">ZHUSHIDOU_FW_LH</strain>
        <tissue evidence="1">Leaf</tissue>
    </source>
</reference>